<dbReference type="UniPathway" id="UPA00140">
    <property type="reaction ID" value="UER00206"/>
</dbReference>
<dbReference type="EMBL" id="CP027860">
    <property type="protein sequence ID" value="AVP95758.1"/>
    <property type="molecule type" value="Genomic_DNA"/>
</dbReference>
<sequence length="245" mass="27850">MSRFELETLKHDPHALSALNKRLAGETAEARVAYALEHLPGAFALSSSFGAQAAVSLSLVTRQHADMPVLLVDTGYLFPETYQFIDELNERLQLNLHVLQSDLSPNWFEARYGKLWEQGLEGINRYNQLRKVAPMKAALSQLGVQTWFAGLRRKQSRSRAELDVLTIQDGRVKVHPIIDWTDRDVWKYLTQHGLPYHPLWHQGYVSIGDTHSTRPLLADMSEEDTRFFGLKRECGLHEASEEVAG</sequence>
<dbReference type="AlphaFoldDB" id="A0A2P1PLP5"/>
<dbReference type="Gene3D" id="3.40.50.620">
    <property type="entry name" value="HUPs"/>
    <property type="match status" value="1"/>
</dbReference>
<evidence type="ECO:0000256" key="2">
    <source>
        <dbReference type="ARBA" id="ARBA00023002"/>
    </source>
</evidence>
<protein>
    <recommendedName>
        <fullName evidence="3">Phosphoadenosine 5'-phosphosulfate reductase</fullName>
        <shortName evidence="3">PAPS reductase</shortName>
        <ecNumber evidence="3">1.8.4.8</ecNumber>
    </recommendedName>
    <alternativeName>
        <fullName evidence="3">3'-phosphoadenylylsulfate reductase</fullName>
    </alternativeName>
    <alternativeName>
        <fullName evidence="3">PAPS reductase, thioredoxin dependent</fullName>
    </alternativeName>
    <alternativeName>
        <fullName evidence="3">PAPS sulfotransferase</fullName>
    </alternativeName>
    <alternativeName>
        <fullName evidence="3">PAdoPS reductase</fullName>
    </alternativeName>
</protein>
<accession>A0A2P1PLP5</accession>
<comment type="catalytic activity">
    <reaction evidence="3">
        <text>[thioredoxin]-disulfide + sulfite + adenosine 3',5'-bisphosphate + 2 H(+) = [thioredoxin]-dithiol + 3'-phosphoadenylyl sulfate</text>
        <dbReference type="Rhea" id="RHEA:11724"/>
        <dbReference type="Rhea" id="RHEA-COMP:10698"/>
        <dbReference type="Rhea" id="RHEA-COMP:10700"/>
        <dbReference type="ChEBI" id="CHEBI:15378"/>
        <dbReference type="ChEBI" id="CHEBI:17359"/>
        <dbReference type="ChEBI" id="CHEBI:29950"/>
        <dbReference type="ChEBI" id="CHEBI:50058"/>
        <dbReference type="ChEBI" id="CHEBI:58339"/>
        <dbReference type="ChEBI" id="CHEBI:58343"/>
        <dbReference type="EC" id="1.8.4.8"/>
    </reaction>
</comment>
<evidence type="ECO:0000256" key="3">
    <source>
        <dbReference type="HAMAP-Rule" id="MF_00063"/>
    </source>
</evidence>
<dbReference type="KEGG" id="xba:C7S18_00455"/>
<dbReference type="InterPro" id="IPR004511">
    <property type="entry name" value="PAPS/APS_Rdtase"/>
</dbReference>
<keyword evidence="6" id="KW-1185">Reference proteome</keyword>
<dbReference type="NCBIfam" id="NF002537">
    <property type="entry name" value="PRK02090.1"/>
    <property type="match status" value="1"/>
</dbReference>
<gene>
    <name evidence="3" type="primary">cysH</name>
    <name evidence="5" type="ORF">C7S18_00455</name>
</gene>
<proteinExistence type="inferred from homology"/>
<organism evidence="5 6">
    <name type="scientific">Ahniella affigens</name>
    <dbReference type="NCBI Taxonomy" id="2021234"/>
    <lineage>
        <taxon>Bacteria</taxon>
        <taxon>Pseudomonadati</taxon>
        <taxon>Pseudomonadota</taxon>
        <taxon>Gammaproteobacteria</taxon>
        <taxon>Lysobacterales</taxon>
        <taxon>Rhodanobacteraceae</taxon>
        <taxon>Ahniella</taxon>
    </lineage>
</organism>
<feature type="active site" description="Nucleophile; cysteine thiosulfonate intermediate" evidence="3">
    <location>
        <position position="234"/>
    </location>
</feature>
<dbReference type="GO" id="GO:0004792">
    <property type="term" value="F:thiosulfate-cyanide sulfurtransferase activity"/>
    <property type="evidence" value="ECO:0007669"/>
    <property type="project" value="InterPro"/>
</dbReference>
<dbReference type="PANTHER" id="PTHR46509:SF1">
    <property type="entry name" value="PHOSPHOADENOSINE PHOSPHOSULFATE REDUCTASE"/>
    <property type="match status" value="1"/>
</dbReference>
<dbReference type="GO" id="GO:0019379">
    <property type="term" value="P:sulfate assimilation, phosphoadenylyl sulfate reduction by phosphoadenylyl-sulfate reductase (thioredoxin)"/>
    <property type="evidence" value="ECO:0007669"/>
    <property type="project" value="UniProtKB-UniRule"/>
</dbReference>
<comment type="function">
    <text evidence="3">Catalyzes the formation of sulfite from phosphoadenosine 5'-phosphosulfate (PAPS) using thioredoxin as an electron donor.</text>
</comment>
<comment type="similarity">
    <text evidence="1 3">Belongs to the PAPS reductase family. CysH subfamily.</text>
</comment>
<keyword evidence="2 3" id="KW-0560">Oxidoreductase</keyword>
<dbReference type="PIRSF" id="PIRSF000857">
    <property type="entry name" value="PAPS_reductase"/>
    <property type="match status" value="1"/>
</dbReference>
<evidence type="ECO:0000256" key="1">
    <source>
        <dbReference type="ARBA" id="ARBA00009732"/>
    </source>
</evidence>
<dbReference type="InterPro" id="IPR002500">
    <property type="entry name" value="PAPS_reduct_dom"/>
</dbReference>
<dbReference type="OrthoDB" id="9794018at2"/>
<reference evidence="5 6" key="2">
    <citation type="submission" date="2018-03" db="EMBL/GenBank/DDBJ databases">
        <authorList>
            <person name="Keele B.F."/>
        </authorList>
    </citation>
    <scope>NUCLEOTIDE SEQUENCE [LARGE SCALE GENOMIC DNA]</scope>
    <source>
        <strain evidence="5 6">D13</strain>
    </source>
</reference>
<dbReference type="EC" id="1.8.4.8" evidence="3"/>
<evidence type="ECO:0000259" key="4">
    <source>
        <dbReference type="Pfam" id="PF01507"/>
    </source>
</evidence>
<comment type="subcellular location">
    <subcellularLocation>
        <location evidence="3">Cytoplasm</location>
    </subcellularLocation>
</comment>
<dbReference type="InterPro" id="IPR014729">
    <property type="entry name" value="Rossmann-like_a/b/a_fold"/>
</dbReference>
<keyword evidence="3" id="KW-0963">Cytoplasm</keyword>
<dbReference type="RefSeq" id="WP_106889687.1">
    <property type="nucleotide sequence ID" value="NZ_CP027860.1"/>
</dbReference>
<comment type="pathway">
    <text evidence="3">Sulfur metabolism; hydrogen sulfide biosynthesis; sulfite from sulfate: step 3/3.</text>
</comment>
<dbReference type="GO" id="GO:0004604">
    <property type="term" value="F:phosphoadenylyl-sulfate reductase (thioredoxin) activity"/>
    <property type="evidence" value="ECO:0007669"/>
    <property type="project" value="UniProtKB-UniRule"/>
</dbReference>
<dbReference type="InterPro" id="IPR001307">
    <property type="entry name" value="Thiosulphate_STrfase_CS"/>
</dbReference>
<dbReference type="NCBIfam" id="TIGR00434">
    <property type="entry name" value="cysH"/>
    <property type="match status" value="1"/>
</dbReference>
<evidence type="ECO:0000313" key="5">
    <source>
        <dbReference type="EMBL" id="AVP95758.1"/>
    </source>
</evidence>
<dbReference type="NCBIfam" id="TIGR02057">
    <property type="entry name" value="PAPS_reductase"/>
    <property type="match status" value="1"/>
</dbReference>
<reference evidence="5 6" key="1">
    <citation type="submission" date="2018-03" db="EMBL/GenBank/DDBJ databases">
        <title>Ahniella affigens gen. nov., sp. nov., a gammaproteobacterium isolated from sandy soil near a stream.</title>
        <authorList>
            <person name="Ko Y."/>
            <person name="Kim J.-H."/>
        </authorList>
    </citation>
    <scope>NUCLEOTIDE SEQUENCE [LARGE SCALE GENOMIC DNA]</scope>
    <source>
        <strain evidence="5 6">D13</strain>
    </source>
</reference>
<feature type="domain" description="Phosphoadenosine phosphosulphate reductase" evidence="4">
    <location>
        <begin position="44"/>
        <end position="215"/>
    </location>
</feature>
<dbReference type="SUPFAM" id="SSF52402">
    <property type="entry name" value="Adenine nucleotide alpha hydrolases-like"/>
    <property type="match status" value="1"/>
</dbReference>
<evidence type="ECO:0000313" key="6">
    <source>
        <dbReference type="Proteomes" id="UP000241074"/>
    </source>
</evidence>
<name>A0A2P1PLP5_9GAMM</name>
<dbReference type="HAMAP" id="MF_00063">
    <property type="entry name" value="CysH"/>
    <property type="match status" value="1"/>
</dbReference>
<comment type="caution">
    <text evidence="3">Lacks conserved residue(s) required for the propagation of feature annotation.</text>
</comment>
<dbReference type="PROSITE" id="PS00380">
    <property type="entry name" value="RHODANESE_1"/>
    <property type="match status" value="1"/>
</dbReference>
<dbReference type="GO" id="GO:0070814">
    <property type="term" value="P:hydrogen sulfide biosynthetic process"/>
    <property type="evidence" value="ECO:0007669"/>
    <property type="project" value="UniProtKB-UniRule"/>
</dbReference>
<dbReference type="GO" id="GO:0005737">
    <property type="term" value="C:cytoplasm"/>
    <property type="evidence" value="ECO:0007669"/>
    <property type="project" value="UniProtKB-SubCell"/>
</dbReference>
<dbReference type="PANTHER" id="PTHR46509">
    <property type="entry name" value="PHOSPHOADENOSINE PHOSPHOSULFATE REDUCTASE"/>
    <property type="match status" value="1"/>
</dbReference>
<dbReference type="Pfam" id="PF01507">
    <property type="entry name" value="PAPS_reduct"/>
    <property type="match status" value="1"/>
</dbReference>
<dbReference type="Proteomes" id="UP000241074">
    <property type="component" value="Chromosome"/>
</dbReference>
<dbReference type="CDD" id="cd23945">
    <property type="entry name" value="PAPS_reductase"/>
    <property type="match status" value="1"/>
</dbReference>
<dbReference type="InterPro" id="IPR011800">
    <property type="entry name" value="PAPS_reductase_CysH"/>
</dbReference>